<dbReference type="Proteomes" id="UP000823775">
    <property type="component" value="Unassembled WGS sequence"/>
</dbReference>
<feature type="region of interest" description="Disordered" evidence="1">
    <location>
        <begin position="120"/>
        <end position="140"/>
    </location>
</feature>
<evidence type="ECO:0000313" key="3">
    <source>
        <dbReference type="Proteomes" id="UP000823775"/>
    </source>
</evidence>
<gene>
    <name evidence="2" type="ORF">HAX54_042188</name>
</gene>
<keyword evidence="3" id="KW-1185">Reference proteome</keyword>
<evidence type="ECO:0000313" key="2">
    <source>
        <dbReference type="EMBL" id="MCD7459880.1"/>
    </source>
</evidence>
<accession>A0ABS8SM86</accession>
<organism evidence="2 3">
    <name type="scientific">Datura stramonium</name>
    <name type="common">Jimsonweed</name>
    <name type="synonym">Common thornapple</name>
    <dbReference type="NCBI Taxonomy" id="4076"/>
    <lineage>
        <taxon>Eukaryota</taxon>
        <taxon>Viridiplantae</taxon>
        <taxon>Streptophyta</taxon>
        <taxon>Embryophyta</taxon>
        <taxon>Tracheophyta</taxon>
        <taxon>Spermatophyta</taxon>
        <taxon>Magnoliopsida</taxon>
        <taxon>eudicotyledons</taxon>
        <taxon>Gunneridae</taxon>
        <taxon>Pentapetalae</taxon>
        <taxon>asterids</taxon>
        <taxon>lamiids</taxon>
        <taxon>Solanales</taxon>
        <taxon>Solanaceae</taxon>
        <taxon>Solanoideae</taxon>
        <taxon>Datureae</taxon>
        <taxon>Datura</taxon>
    </lineage>
</organism>
<reference evidence="2 3" key="1">
    <citation type="journal article" date="2021" name="BMC Genomics">
        <title>Datura genome reveals duplications of psychoactive alkaloid biosynthetic genes and high mutation rate following tissue culture.</title>
        <authorList>
            <person name="Rajewski A."/>
            <person name="Carter-House D."/>
            <person name="Stajich J."/>
            <person name="Litt A."/>
        </authorList>
    </citation>
    <scope>NUCLEOTIDE SEQUENCE [LARGE SCALE GENOMIC DNA]</scope>
    <source>
        <strain evidence="2">AR-01</strain>
    </source>
</reference>
<comment type="caution">
    <text evidence="2">The sequence shown here is derived from an EMBL/GenBank/DDBJ whole genome shotgun (WGS) entry which is preliminary data.</text>
</comment>
<evidence type="ECO:0000256" key="1">
    <source>
        <dbReference type="SAM" id="MobiDB-lite"/>
    </source>
</evidence>
<feature type="compositionally biased region" description="Pro residues" evidence="1">
    <location>
        <begin position="127"/>
        <end position="138"/>
    </location>
</feature>
<proteinExistence type="predicted"/>
<name>A0ABS8SM86_DATST</name>
<protein>
    <submittedName>
        <fullName evidence="2">Uncharacterized protein</fullName>
    </submittedName>
</protein>
<sequence>MKYLRRVDKFPCLPYIIVRGKEIDITPVTINSIYWEEPIALGRMFVEKIAIKSQQLQWVANIIAVGQLIVIDLYKKRDVDVPKSKKVRMQSWDVPKSFLAHDPYSAPLEQDLDDSTLAMSGHVSEDVPPPRSSPPPPLSRLSGLQKLAQMTYANDNQLTKLAKNFLALIQRSVKNTMKDVFDNLNKL</sequence>
<dbReference type="EMBL" id="JACEIK010000618">
    <property type="protein sequence ID" value="MCD7459880.1"/>
    <property type="molecule type" value="Genomic_DNA"/>
</dbReference>